<evidence type="ECO:0000313" key="1">
    <source>
        <dbReference type="EMBL" id="JAD26332.1"/>
    </source>
</evidence>
<dbReference type="EMBL" id="GBRH01271563">
    <property type="protein sequence ID" value="JAD26332.1"/>
    <property type="molecule type" value="Transcribed_RNA"/>
</dbReference>
<protein>
    <submittedName>
        <fullName evidence="1">Uncharacterized protein</fullName>
    </submittedName>
</protein>
<reference evidence="1" key="2">
    <citation type="journal article" date="2015" name="Data Brief">
        <title>Shoot transcriptome of the giant reed, Arundo donax.</title>
        <authorList>
            <person name="Barrero R.A."/>
            <person name="Guerrero F.D."/>
            <person name="Moolhuijzen P."/>
            <person name="Goolsby J.A."/>
            <person name="Tidwell J."/>
            <person name="Bellgard S.E."/>
            <person name="Bellgard M.I."/>
        </authorList>
    </citation>
    <scope>NUCLEOTIDE SEQUENCE</scope>
    <source>
        <tissue evidence="1">Shoot tissue taken approximately 20 cm above the soil surface</tissue>
    </source>
</reference>
<organism evidence="1">
    <name type="scientific">Arundo donax</name>
    <name type="common">Giant reed</name>
    <name type="synonym">Donax arundinaceus</name>
    <dbReference type="NCBI Taxonomy" id="35708"/>
    <lineage>
        <taxon>Eukaryota</taxon>
        <taxon>Viridiplantae</taxon>
        <taxon>Streptophyta</taxon>
        <taxon>Embryophyta</taxon>
        <taxon>Tracheophyta</taxon>
        <taxon>Spermatophyta</taxon>
        <taxon>Magnoliopsida</taxon>
        <taxon>Liliopsida</taxon>
        <taxon>Poales</taxon>
        <taxon>Poaceae</taxon>
        <taxon>PACMAD clade</taxon>
        <taxon>Arundinoideae</taxon>
        <taxon>Arundineae</taxon>
        <taxon>Arundo</taxon>
    </lineage>
</organism>
<reference evidence="1" key="1">
    <citation type="submission" date="2014-09" db="EMBL/GenBank/DDBJ databases">
        <authorList>
            <person name="Magalhaes I.L.F."/>
            <person name="Oliveira U."/>
            <person name="Santos F.R."/>
            <person name="Vidigal T.H.D.A."/>
            <person name="Brescovit A.D."/>
            <person name="Santos A.J."/>
        </authorList>
    </citation>
    <scope>NUCLEOTIDE SEQUENCE</scope>
    <source>
        <tissue evidence="1">Shoot tissue taken approximately 20 cm above the soil surface</tissue>
    </source>
</reference>
<sequence length="56" mass="6487">MLIQIVLGVSLKKKSTGYSRTRLDQTNAHTDFVMPCSIQPTVTIYKFTKQDEKLRR</sequence>
<accession>A0A0A8YUP9</accession>
<dbReference type="AlphaFoldDB" id="A0A0A8YUP9"/>
<name>A0A0A8YUP9_ARUDO</name>
<proteinExistence type="predicted"/>